<comment type="caution">
    <text evidence="2">The sequence shown here is derived from an EMBL/GenBank/DDBJ whole genome shotgun (WGS) entry which is preliminary data.</text>
</comment>
<organism evidence="2 3">
    <name type="scientific">Neobacillus thermocopriae</name>
    <dbReference type="NCBI Taxonomy" id="1215031"/>
    <lineage>
        <taxon>Bacteria</taxon>
        <taxon>Bacillati</taxon>
        <taxon>Bacillota</taxon>
        <taxon>Bacilli</taxon>
        <taxon>Bacillales</taxon>
        <taxon>Bacillaceae</taxon>
        <taxon>Neobacillus</taxon>
    </lineage>
</organism>
<dbReference type="SUPFAM" id="SSF81606">
    <property type="entry name" value="PP2C-like"/>
    <property type="match status" value="1"/>
</dbReference>
<protein>
    <submittedName>
        <fullName evidence="2">Protein phosphatase 2C domain-containing protein</fullName>
    </submittedName>
</protein>
<dbReference type="Pfam" id="PF13672">
    <property type="entry name" value="PP2C_2"/>
    <property type="match status" value="1"/>
</dbReference>
<dbReference type="Proteomes" id="UP000481621">
    <property type="component" value="Unassembled WGS sequence"/>
</dbReference>
<dbReference type="InterPro" id="IPR001932">
    <property type="entry name" value="PPM-type_phosphatase-like_dom"/>
</dbReference>
<accession>A0A6B3TMI8</accession>
<feature type="domain" description="PPM-type phosphatase" evidence="1">
    <location>
        <begin position="17"/>
        <end position="233"/>
    </location>
</feature>
<dbReference type="EMBL" id="JAAIUV010000003">
    <property type="protein sequence ID" value="NEX77888.1"/>
    <property type="molecule type" value="Genomic_DNA"/>
</dbReference>
<proteinExistence type="predicted"/>
<evidence type="ECO:0000313" key="2">
    <source>
        <dbReference type="EMBL" id="NEX77888.1"/>
    </source>
</evidence>
<sequence>MEVIKLEIEIIQMKSAKKHICEDYFISNKEMGLFAILDGATPISNFVDQDGHNGAVLASRIVGNALIKVENTSIKTTISEANLLLANEMKIHRIDTSKKEELWSTCLAMVKMDDNEIHFAQIGDCMIFATTRTGEWKTLSKDMVFGISERARQHRENERRLGRKLPPEEYYQNKKHSLIYNRSLANKENGYAVLNGDPAAIQFLHEGILQKEEYRGILLMTDGLFPKDRNWGMMLSHINQNGLYQYAKNLIEYEQANNLSQDDKTGIWIQFS</sequence>
<reference evidence="2" key="1">
    <citation type="submission" date="2020-02" db="EMBL/GenBank/DDBJ databases">
        <title>Bacillus sedimentmangrovi sp. nov., isolated from sediment of the mangrove ecosystem.</title>
        <authorList>
            <person name="Liu G."/>
        </authorList>
    </citation>
    <scope>NUCLEOTIDE SEQUENCE [LARGE SCALE GENOMIC DNA]</scope>
    <source>
        <strain evidence="2">SgZ-7</strain>
    </source>
</reference>
<name>A0A6B3TMI8_9BACI</name>
<gene>
    <name evidence="2" type="ORF">G4Z05_03160</name>
</gene>
<evidence type="ECO:0000313" key="3">
    <source>
        <dbReference type="Proteomes" id="UP000481621"/>
    </source>
</evidence>
<dbReference type="Gene3D" id="3.60.40.10">
    <property type="entry name" value="PPM-type phosphatase domain"/>
    <property type="match status" value="1"/>
</dbReference>
<evidence type="ECO:0000259" key="1">
    <source>
        <dbReference type="Pfam" id="PF13672"/>
    </source>
</evidence>
<dbReference type="InterPro" id="IPR036457">
    <property type="entry name" value="PPM-type-like_dom_sf"/>
</dbReference>
<dbReference type="AlphaFoldDB" id="A0A6B3TMI8"/>
<keyword evidence="3" id="KW-1185">Reference proteome</keyword>